<feature type="compositionally biased region" description="Basic and acidic residues" evidence="3">
    <location>
        <begin position="112"/>
        <end position="123"/>
    </location>
</feature>
<dbReference type="GO" id="GO:0005634">
    <property type="term" value="C:nucleus"/>
    <property type="evidence" value="ECO:0007669"/>
    <property type="project" value="TreeGrafter"/>
</dbReference>
<dbReference type="SMART" id="SM00648">
    <property type="entry name" value="SWAP"/>
    <property type="match status" value="1"/>
</dbReference>
<evidence type="ECO:0000259" key="6">
    <source>
        <dbReference type="PROSITE" id="PS51391"/>
    </source>
</evidence>
<dbReference type="InterPro" id="IPR035979">
    <property type="entry name" value="RBD_domain_sf"/>
</dbReference>
<dbReference type="PANTHER" id="PTHR23140:SF0">
    <property type="entry name" value="U2 SNRNP-ASSOCIATED SURP MOTIF-CONTAINING PROTEIN"/>
    <property type="match status" value="1"/>
</dbReference>
<feature type="region of interest" description="Disordered" evidence="3">
    <location>
        <begin position="112"/>
        <end position="134"/>
    </location>
</feature>
<feature type="region of interest" description="Disordered" evidence="3">
    <location>
        <begin position="24"/>
        <end position="44"/>
    </location>
</feature>
<dbReference type="PROSITE" id="PS50128">
    <property type="entry name" value="SURP"/>
    <property type="match status" value="1"/>
</dbReference>
<reference evidence="7" key="1">
    <citation type="submission" date="2020-11" db="EMBL/GenBank/DDBJ databases">
        <authorList>
            <person name="Tran Van P."/>
        </authorList>
    </citation>
    <scope>NUCLEOTIDE SEQUENCE</scope>
</reference>
<dbReference type="InterPro" id="IPR051485">
    <property type="entry name" value="SR-CTD_assoc_factor"/>
</dbReference>
<dbReference type="PANTHER" id="PTHR23140">
    <property type="entry name" value="RNA PROCESSING PROTEIN LD23810P"/>
    <property type="match status" value="1"/>
</dbReference>
<dbReference type="Gene3D" id="1.10.10.790">
    <property type="entry name" value="Surp module"/>
    <property type="match status" value="1"/>
</dbReference>
<feature type="domain" description="SURP motif" evidence="5">
    <location>
        <begin position="356"/>
        <end position="399"/>
    </location>
</feature>
<dbReference type="AlphaFoldDB" id="A0A7R9AS80"/>
<evidence type="ECO:0000259" key="5">
    <source>
        <dbReference type="PROSITE" id="PS50128"/>
    </source>
</evidence>
<feature type="compositionally biased region" description="Basic and acidic residues" evidence="3">
    <location>
        <begin position="29"/>
        <end position="42"/>
    </location>
</feature>
<dbReference type="SUPFAM" id="SSF109905">
    <property type="entry name" value="Surp module (SWAP domain)"/>
    <property type="match status" value="1"/>
</dbReference>
<dbReference type="InterPro" id="IPR012677">
    <property type="entry name" value="Nucleotide-bd_a/b_plait_sf"/>
</dbReference>
<evidence type="ECO:0000256" key="1">
    <source>
        <dbReference type="ARBA" id="ARBA00022884"/>
    </source>
</evidence>
<evidence type="ECO:0000256" key="2">
    <source>
        <dbReference type="PROSITE-ProRule" id="PRU00176"/>
    </source>
</evidence>
<dbReference type="SUPFAM" id="SSF54928">
    <property type="entry name" value="RNA-binding domain, RBD"/>
    <property type="match status" value="1"/>
</dbReference>
<evidence type="ECO:0000256" key="3">
    <source>
        <dbReference type="SAM" id="MobiDB-lite"/>
    </source>
</evidence>
<name>A0A7R9AS80_TIMSH</name>
<dbReference type="Pfam" id="PF00076">
    <property type="entry name" value="RRM_1"/>
    <property type="match status" value="1"/>
</dbReference>
<dbReference type="Gene3D" id="3.30.70.330">
    <property type="match status" value="1"/>
</dbReference>
<dbReference type="GO" id="GO:0003723">
    <property type="term" value="F:RNA binding"/>
    <property type="evidence" value="ECO:0007669"/>
    <property type="project" value="UniProtKB-UniRule"/>
</dbReference>
<dbReference type="InterPro" id="IPR000061">
    <property type="entry name" value="Surp"/>
</dbReference>
<feature type="domain" description="CID" evidence="6">
    <location>
        <begin position="468"/>
        <end position="613"/>
    </location>
</feature>
<dbReference type="EMBL" id="OC001039">
    <property type="protein sequence ID" value="CAD7258979.1"/>
    <property type="molecule type" value="Genomic_DNA"/>
</dbReference>
<proteinExistence type="predicted"/>
<dbReference type="InterPro" id="IPR006569">
    <property type="entry name" value="CID_dom"/>
</dbReference>
<dbReference type="InterPro" id="IPR008942">
    <property type="entry name" value="ENTH_VHS"/>
</dbReference>
<dbReference type="InterPro" id="IPR035967">
    <property type="entry name" value="SWAP/Surp_sf"/>
</dbReference>
<dbReference type="Pfam" id="PF04818">
    <property type="entry name" value="CID"/>
    <property type="match status" value="1"/>
</dbReference>
<gene>
    <name evidence="7" type="ORF">TSIB3V08_LOCUS3197</name>
</gene>
<dbReference type="CDD" id="cd12223">
    <property type="entry name" value="RRM_SR140"/>
    <property type="match status" value="1"/>
</dbReference>
<dbReference type="Gene3D" id="1.25.40.90">
    <property type="match status" value="1"/>
</dbReference>
<dbReference type="InterPro" id="IPR000504">
    <property type="entry name" value="RRM_dom"/>
</dbReference>
<evidence type="ECO:0000259" key="4">
    <source>
        <dbReference type="PROSITE" id="PS50102"/>
    </source>
</evidence>
<dbReference type="SMART" id="SM00582">
    <property type="entry name" value="RPR"/>
    <property type="match status" value="1"/>
</dbReference>
<dbReference type="SUPFAM" id="SSF48464">
    <property type="entry name" value="ENTH/VHS domain"/>
    <property type="match status" value="1"/>
</dbReference>
<dbReference type="GO" id="GO:0006396">
    <property type="term" value="P:RNA processing"/>
    <property type="evidence" value="ECO:0007669"/>
    <property type="project" value="InterPro"/>
</dbReference>
<accession>A0A7R9AS80</accession>
<keyword evidence="1 2" id="KW-0694">RNA-binding</keyword>
<dbReference type="InterPro" id="IPR035009">
    <property type="entry name" value="SR140_RRM"/>
</dbReference>
<sequence>MSDKTIMKQIAEQKLKAFSIGTMGKRQLSKKEVEDQRKKEQEEAAAQAFEEFVATFQETPGKSSKVWVKAGTYDAGRRQEDTREKGKLYKPQSRLSELAEKLTTAERAQEYARLLGDRKPDKPGKKRDREKKKSNLEMFKEELKVIQEEREERHKYKGVVKNTLDETAVAKTGGQIVSDDLKYGSYDNGDPTTTNLYLGNLNPKITEQQLMEVFGRYGPLASIKIMWPRSDEEKARGRNCGFVAFMNRKDGERALKFLNGKDVMAYEMKLGWGKAVPIPPHPIYVPPAMLELTMPPPPSGLPFNAQPNKKDRHKVPLLRGGDMYSIDDHERREIDKVLLHAIVKVVIPTDRNLLMLIHRMIEFVIREGPMFEAMIMNRELNNPMFRFLFDNQSPAHVYYRWKLFSLLQGDMQLRWRTDEFRMFKGGSIWKPPPVNPYTQGMPDELVEIEEKEPRKGSLSNTCVSCSLIFCSLRDRLEDLLRNMTPQRLKVAEAMVFCIEHSEAAEEICDCIAESLSILQTPIPKKIARLHLISDILHNCGVKITNASYYRKGFESRLQVIFQDIHAVYMSLESRLKAEGFKMRVMKMFHAWEEWAVYSKDFLIKLQNTFLGITTPVSTAFTDMEESWAL</sequence>
<dbReference type="FunFam" id="3.30.70.330:FF:000177">
    <property type="entry name" value="U2 snRNP-associated SURP motif-containing protein-like isoform X2"/>
    <property type="match status" value="1"/>
</dbReference>
<feature type="domain" description="RRM" evidence="4">
    <location>
        <begin position="194"/>
        <end position="275"/>
    </location>
</feature>
<organism evidence="7">
    <name type="scientific">Timema shepardi</name>
    <name type="common">Walking stick</name>
    <dbReference type="NCBI Taxonomy" id="629360"/>
    <lineage>
        <taxon>Eukaryota</taxon>
        <taxon>Metazoa</taxon>
        <taxon>Ecdysozoa</taxon>
        <taxon>Arthropoda</taxon>
        <taxon>Hexapoda</taxon>
        <taxon>Insecta</taxon>
        <taxon>Pterygota</taxon>
        <taxon>Neoptera</taxon>
        <taxon>Polyneoptera</taxon>
        <taxon>Phasmatodea</taxon>
        <taxon>Timematodea</taxon>
        <taxon>Timematoidea</taxon>
        <taxon>Timematidae</taxon>
        <taxon>Timema</taxon>
    </lineage>
</organism>
<dbReference type="SMART" id="SM00360">
    <property type="entry name" value="RRM"/>
    <property type="match status" value="1"/>
</dbReference>
<dbReference type="PROSITE" id="PS50102">
    <property type="entry name" value="RRM"/>
    <property type="match status" value="1"/>
</dbReference>
<protein>
    <recommendedName>
        <fullName evidence="8">U2 snRNP-associated SURP motif-containing protein</fullName>
    </recommendedName>
</protein>
<evidence type="ECO:0008006" key="8">
    <source>
        <dbReference type="Google" id="ProtNLM"/>
    </source>
</evidence>
<evidence type="ECO:0000313" key="7">
    <source>
        <dbReference type="EMBL" id="CAD7258979.1"/>
    </source>
</evidence>
<dbReference type="Pfam" id="PF01805">
    <property type="entry name" value="Surp"/>
    <property type="match status" value="1"/>
</dbReference>
<dbReference type="PROSITE" id="PS51391">
    <property type="entry name" value="CID"/>
    <property type="match status" value="1"/>
</dbReference>